<keyword evidence="2 4" id="KW-0238">DNA-binding</keyword>
<dbReference type="GO" id="GO:0000976">
    <property type="term" value="F:transcription cis-regulatory region binding"/>
    <property type="evidence" value="ECO:0007669"/>
    <property type="project" value="TreeGrafter"/>
</dbReference>
<dbReference type="EMBL" id="LT575490">
    <property type="protein sequence ID" value="SAY44510.1"/>
    <property type="molecule type" value="Genomic_DNA"/>
</dbReference>
<dbReference type="PANTHER" id="PTHR30055">
    <property type="entry name" value="HTH-TYPE TRANSCRIPTIONAL REGULATOR RUTR"/>
    <property type="match status" value="1"/>
</dbReference>
<dbReference type="RefSeq" id="WP_308370175.1">
    <property type="nucleotide sequence ID" value="NZ_CAMKOO010000009.1"/>
</dbReference>
<dbReference type="InterPro" id="IPR050109">
    <property type="entry name" value="HTH-type_TetR-like_transc_reg"/>
</dbReference>
<accession>A0A1C3HHI1</accession>
<gene>
    <name evidence="6" type="primary">kstR_2</name>
    <name evidence="6" type="ORF">PWN146_03220</name>
</gene>
<dbReference type="Pfam" id="PF00440">
    <property type="entry name" value="TetR_N"/>
    <property type="match status" value="1"/>
</dbReference>
<evidence type="ECO:0000256" key="2">
    <source>
        <dbReference type="ARBA" id="ARBA00023125"/>
    </source>
</evidence>
<sequence length="204" mass="22913">MQIDEHITGREPQQERGRQRVQTILDSAAAIVAQDGLAALSMQRLAKHAKTSIGSMYHFFPDRHAVIKALADRHTESVEALIRDMALASDDEWRSLSAEEVIQRLFSPYAQYLREHTDYLPVMREMNLPDEKSSFLALIARVLQLRRPETAEAEILQQTRLLQSLVAGTLHHIFKTAPQSVAFTLAELPGVLSLYLSGKEGNIA</sequence>
<feature type="domain" description="HTH tetR-type" evidence="5">
    <location>
        <begin position="18"/>
        <end position="78"/>
    </location>
</feature>
<evidence type="ECO:0000256" key="4">
    <source>
        <dbReference type="PROSITE-ProRule" id="PRU00335"/>
    </source>
</evidence>
<protein>
    <submittedName>
        <fullName evidence="6">HTH-type transcriptional repressor KstR</fullName>
    </submittedName>
</protein>
<dbReference type="PANTHER" id="PTHR30055:SF234">
    <property type="entry name" value="HTH-TYPE TRANSCRIPTIONAL REGULATOR BETI"/>
    <property type="match status" value="1"/>
</dbReference>
<dbReference type="Gene3D" id="1.10.357.10">
    <property type="entry name" value="Tetracycline Repressor, domain 2"/>
    <property type="match status" value="1"/>
</dbReference>
<evidence type="ECO:0000256" key="3">
    <source>
        <dbReference type="ARBA" id="ARBA00023163"/>
    </source>
</evidence>
<reference evidence="6" key="1">
    <citation type="submission" date="2016-05" db="EMBL/GenBank/DDBJ databases">
        <authorList>
            <person name="Cock P.J.A."/>
            <person name="Cock P.J.A."/>
        </authorList>
    </citation>
    <scope>NUCLEOTIDE SEQUENCE</scope>
    <source>
        <strain evidence="6">PWN146_assembly</strain>
    </source>
</reference>
<dbReference type="InterPro" id="IPR009057">
    <property type="entry name" value="Homeodomain-like_sf"/>
</dbReference>
<dbReference type="InterPro" id="IPR001647">
    <property type="entry name" value="HTH_TetR"/>
</dbReference>
<evidence type="ECO:0000313" key="6">
    <source>
        <dbReference type="EMBL" id="SAY44510.1"/>
    </source>
</evidence>
<dbReference type="SUPFAM" id="SSF46689">
    <property type="entry name" value="Homeodomain-like"/>
    <property type="match status" value="1"/>
</dbReference>
<evidence type="ECO:0000259" key="5">
    <source>
        <dbReference type="PROSITE" id="PS50977"/>
    </source>
</evidence>
<keyword evidence="3" id="KW-0804">Transcription</keyword>
<dbReference type="AlphaFoldDB" id="A0A1C3HHI1"/>
<name>A0A1C3HHI1_SERMA</name>
<organism evidence="6">
    <name type="scientific">Serratia marcescens</name>
    <dbReference type="NCBI Taxonomy" id="615"/>
    <lineage>
        <taxon>Bacteria</taxon>
        <taxon>Pseudomonadati</taxon>
        <taxon>Pseudomonadota</taxon>
        <taxon>Gammaproteobacteria</taxon>
        <taxon>Enterobacterales</taxon>
        <taxon>Yersiniaceae</taxon>
        <taxon>Serratia</taxon>
    </lineage>
</organism>
<dbReference type="PROSITE" id="PS50977">
    <property type="entry name" value="HTH_TETR_2"/>
    <property type="match status" value="1"/>
</dbReference>
<dbReference type="GO" id="GO:0003700">
    <property type="term" value="F:DNA-binding transcription factor activity"/>
    <property type="evidence" value="ECO:0007669"/>
    <property type="project" value="TreeGrafter"/>
</dbReference>
<evidence type="ECO:0000256" key="1">
    <source>
        <dbReference type="ARBA" id="ARBA00023015"/>
    </source>
</evidence>
<feature type="DNA-binding region" description="H-T-H motif" evidence="4">
    <location>
        <begin position="41"/>
        <end position="60"/>
    </location>
</feature>
<keyword evidence="1" id="KW-0805">Transcription regulation</keyword>
<proteinExistence type="predicted"/>